<dbReference type="SUPFAM" id="SSF51717">
    <property type="entry name" value="Dihydropteroate synthetase-like"/>
    <property type="match status" value="1"/>
</dbReference>
<feature type="binding site" evidence="8">
    <location>
        <position position="527"/>
    </location>
    <ligand>
        <name>[4Fe-4S] cluster</name>
        <dbReference type="ChEBI" id="CHEBI:49883"/>
    </ligand>
</feature>
<dbReference type="NCBIfam" id="TIGR00612">
    <property type="entry name" value="ispG_gcpE"/>
    <property type="match status" value="1"/>
</dbReference>
<protein>
    <recommendedName>
        <fullName evidence="8">4-hydroxy-3-methylbut-2-en-1-yl diphosphate synthase (flavodoxin)</fullName>
        <ecNumber evidence="8">1.17.7.3</ecNumber>
    </recommendedName>
    <alternativeName>
        <fullName evidence="8">1-hydroxy-2-methyl-2-(E)-butenyl 4-diphosphate synthase</fullName>
    </alternativeName>
</protein>
<keyword evidence="1 8" id="KW-0004">4Fe-4S</keyword>
<dbReference type="AlphaFoldDB" id="A0A1C7P9H6"/>
<dbReference type="PATRIC" id="fig|1679444.3.peg.1723"/>
<dbReference type="GO" id="GO:0141197">
    <property type="term" value="F:4-hydroxy-3-methylbut-2-enyl-diphosphate synthase activity (flavodoxin)"/>
    <property type="evidence" value="ECO:0007669"/>
    <property type="project" value="UniProtKB-EC"/>
</dbReference>
<dbReference type="InterPro" id="IPR045854">
    <property type="entry name" value="NO2/SO3_Rdtase_4Fe4S_sf"/>
</dbReference>
<dbReference type="HAMAP" id="MF_00159">
    <property type="entry name" value="IspG"/>
    <property type="match status" value="1"/>
</dbReference>
<dbReference type="UniPathway" id="UPA00056">
    <property type="reaction ID" value="UER00096"/>
</dbReference>
<evidence type="ECO:0000259" key="10">
    <source>
        <dbReference type="Pfam" id="PF26540"/>
    </source>
</evidence>
<comment type="function">
    <text evidence="8">Converts 2C-methyl-D-erythritol 2,4-cyclodiphosphate (ME-2,4cPP) into 1-hydroxy-2-methyl-2-(E)-butenyl 4-diphosphate.</text>
</comment>
<keyword evidence="5 8" id="KW-0411">Iron-sulfur</keyword>
<feature type="binding site" evidence="8">
    <location>
        <position position="493"/>
    </location>
    <ligand>
        <name>[4Fe-4S] cluster</name>
        <dbReference type="ChEBI" id="CHEBI:49883"/>
    </ligand>
</feature>
<dbReference type="PIRSF" id="PIRSF037336">
    <property type="entry name" value="IspG_like"/>
    <property type="match status" value="1"/>
</dbReference>
<dbReference type="Pfam" id="PF04551">
    <property type="entry name" value="GcpE"/>
    <property type="match status" value="1"/>
</dbReference>
<dbReference type="GO" id="GO:0005506">
    <property type="term" value="F:iron ion binding"/>
    <property type="evidence" value="ECO:0007669"/>
    <property type="project" value="InterPro"/>
</dbReference>
<feature type="binding site" evidence="8">
    <location>
        <position position="496"/>
    </location>
    <ligand>
        <name>[4Fe-4S] cluster</name>
        <dbReference type="ChEBI" id="CHEBI:49883"/>
    </ligand>
</feature>
<name>A0A1C7P9H6_9BACT</name>
<evidence type="ECO:0000256" key="4">
    <source>
        <dbReference type="ARBA" id="ARBA00023004"/>
    </source>
</evidence>
<dbReference type="STRING" id="1679444.PYTT_1759"/>
<evidence type="ECO:0000256" key="5">
    <source>
        <dbReference type="ARBA" id="ARBA00023014"/>
    </source>
</evidence>
<proteinExistence type="inferred from homology"/>
<dbReference type="Proteomes" id="UP000176204">
    <property type="component" value="Chromosome I"/>
</dbReference>
<dbReference type="InterPro" id="IPR058578">
    <property type="entry name" value="IspG_TIM"/>
</dbReference>
<evidence type="ECO:0000256" key="1">
    <source>
        <dbReference type="ARBA" id="ARBA00022485"/>
    </source>
</evidence>
<dbReference type="Pfam" id="PF26540">
    <property type="entry name" value="GcpE_C"/>
    <property type="match status" value="1"/>
</dbReference>
<dbReference type="SUPFAM" id="SSF56014">
    <property type="entry name" value="Nitrite and sulphite reductase 4Fe-4S domain-like"/>
    <property type="match status" value="1"/>
</dbReference>
<dbReference type="FunFam" id="3.30.413.10:FF:000006">
    <property type="entry name" value="4-hydroxy-3-methylbut-2-en-1-yl diphosphate synthase (flavodoxin)"/>
    <property type="match status" value="1"/>
</dbReference>
<evidence type="ECO:0000256" key="7">
    <source>
        <dbReference type="ARBA" id="ARBA00051119"/>
    </source>
</evidence>
<dbReference type="OrthoDB" id="9803214at2"/>
<dbReference type="GO" id="GO:0046429">
    <property type="term" value="F:4-hydroxy-3-methylbut-2-en-1-yl diphosphate synthase activity (ferredoxin)"/>
    <property type="evidence" value="ECO:0007669"/>
    <property type="project" value="UniProtKB-UniRule"/>
</dbReference>
<dbReference type="EMBL" id="LT629973">
    <property type="protein sequence ID" value="SEH92389.1"/>
    <property type="molecule type" value="Genomic_DNA"/>
</dbReference>
<feature type="binding site" evidence="8">
    <location>
        <position position="534"/>
    </location>
    <ligand>
        <name>[4Fe-4S] cluster</name>
        <dbReference type="ChEBI" id="CHEBI:49883"/>
    </ligand>
</feature>
<comment type="cofactor">
    <cofactor evidence="8">
        <name>[4Fe-4S] cluster</name>
        <dbReference type="ChEBI" id="CHEBI:49883"/>
    </cofactor>
    <text evidence="8">Binds 1 [4Fe-4S] cluster.</text>
</comment>
<dbReference type="RefSeq" id="WP_067777943.1">
    <property type="nucleotide sequence ID" value="NZ_LIGX01000041.1"/>
</dbReference>
<comment type="catalytic activity">
    <reaction evidence="7">
        <text>(2E)-4-hydroxy-3-methylbut-2-enyl diphosphate + 2 oxidized [2Fe-2S]-[ferredoxin] + H2O = 2-C-methyl-D-erythritol 2,4-cyclic diphosphate + 2 reduced [2Fe-2S]-[ferredoxin] + H(+)</text>
        <dbReference type="Rhea" id="RHEA:26119"/>
        <dbReference type="Rhea" id="RHEA-COMP:10000"/>
        <dbReference type="Rhea" id="RHEA-COMP:10001"/>
        <dbReference type="ChEBI" id="CHEBI:15377"/>
        <dbReference type="ChEBI" id="CHEBI:15378"/>
        <dbReference type="ChEBI" id="CHEBI:33737"/>
        <dbReference type="ChEBI" id="CHEBI:33738"/>
        <dbReference type="ChEBI" id="CHEBI:58483"/>
        <dbReference type="ChEBI" id="CHEBI:128753"/>
        <dbReference type="EC" id="1.17.7.1"/>
    </reaction>
</comment>
<dbReference type="Gene3D" id="3.30.413.10">
    <property type="entry name" value="Sulfite Reductase Hemoprotein, domain 1"/>
    <property type="match status" value="1"/>
</dbReference>
<comment type="pathway">
    <text evidence="8">Isoprenoid biosynthesis; isopentenyl diphosphate biosynthesis via DXP pathway; isopentenyl diphosphate from 1-deoxy-D-xylulose 5-phosphate: step 5/6.</text>
</comment>
<evidence type="ECO:0000313" key="12">
    <source>
        <dbReference type="Proteomes" id="UP000176204"/>
    </source>
</evidence>
<evidence type="ECO:0000313" key="11">
    <source>
        <dbReference type="EMBL" id="SEH92389.1"/>
    </source>
</evidence>
<dbReference type="InterPro" id="IPR017178">
    <property type="entry name" value="IspG_atypical"/>
</dbReference>
<sequence length="587" mass="63929">MITAQSPGWFHYVRRVSREVMVGDVGIGGGNPIRVQSMLTSDTRDTAACVREALALADAGCELIRLTAQTRAYAANLENVARELRAAGCRVPLVADIHFKPDAAMEAAKWVEKIRINPGNFVDKKKFAERDYTDAEYEEELERLREEFSPLVRFCKEHGRAMRLGANHGSLSDRILNRYGDTPEGMVESALEFARVAHDLGYHQLVFSMKASNVKVMIAAYRLLAERLAAEGEGWNYPLHLGVTEAGEGEDGRIKSAMGIGSLLMDGLGDTLRVSLTEDAVCEVPVAYALAAPFQPGVKADEVPAVEPEPPLPFDPLHFHKRMAGLGMAYGVRYGWNEPVRVVLPDEAFAVLEPRRAALKDFAPELSLSRLEPVEVDPRSPESVAALDSLLEPTMVTVADGVDMDVPAAFRLLAAVVDGRHPILLKDTLKPDAPCDEDPALLASRHIGSLLCDGIGDAVLVRSERDPERAAKLAFNILQAAGVRISKAEYVSCPSCGRTLYNIQAATARIRAATDHLKGVKIAVMGCIVNGPGEMADADFGYVGGAPDKINLYVGHTPVEFNIPQEEAVDRLVALIKAHGRWIQREE</sequence>
<dbReference type="InterPro" id="IPR058579">
    <property type="entry name" value="IspG_C"/>
</dbReference>
<feature type="domain" description="IspG TIM-barrel" evidence="9">
    <location>
        <begin position="18"/>
        <end position="288"/>
    </location>
</feature>
<dbReference type="GO" id="GO:0016114">
    <property type="term" value="P:terpenoid biosynthetic process"/>
    <property type="evidence" value="ECO:0007669"/>
    <property type="project" value="InterPro"/>
</dbReference>
<keyword evidence="12" id="KW-1185">Reference proteome</keyword>
<dbReference type="PANTHER" id="PTHR30454:SF0">
    <property type="entry name" value="4-HYDROXY-3-METHYLBUT-2-EN-1-YL DIPHOSPHATE SYNTHASE (FERREDOXIN), CHLOROPLASTIC"/>
    <property type="match status" value="1"/>
</dbReference>
<comment type="catalytic activity">
    <reaction evidence="8">
        <text>(2E)-4-hydroxy-3-methylbut-2-enyl diphosphate + oxidized [flavodoxin] + H2O + 2 H(+) = 2-C-methyl-D-erythritol 2,4-cyclic diphosphate + reduced [flavodoxin]</text>
        <dbReference type="Rhea" id="RHEA:43604"/>
        <dbReference type="Rhea" id="RHEA-COMP:10622"/>
        <dbReference type="Rhea" id="RHEA-COMP:10623"/>
        <dbReference type="ChEBI" id="CHEBI:15377"/>
        <dbReference type="ChEBI" id="CHEBI:15378"/>
        <dbReference type="ChEBI" id="CHEBI:57618"/>
        <dbReference type="ChEBI" id="CHEBI:58210"/>
        <dbReference type="ChEBI" id="CHEBI:58483"/>
        <dbReference type="ChEBI" id="CHEBI:128753"/>
        <dbReference type="EC" id="1.17.7.3"/>
    </reaction>
</comment>
<dbReference type="KEGG" id="agl:PYTT_1759"/>
<comment type="similarity">
    <text evidence="8">Belongs to the IspG family.</text>
</comment>
<keyword evidence="2 8" id="KW-0479">Metal-binding</keyword>
<dbReference type="InterPro" id="IPR004588">
    <property type="entry name" value="IspG_bac-typ"/>
</dbReference>
<gene>
    <name evidence="8" type="primary">ispG</name>
    <name evidence="11" type="ORF">PYTT_1759</name>
</gene>
<evidence type="ECO:0000256" key="2">
    <source>
        <dbReference type="ARBA" id="ARBA00022723"/>
    </source>
</evidence>
<dbReference type="GO" id="GO:0019288">
    <property type="term" value="P:isopentenyl diphosphate biosynthetic process, methylerythritol 4-phosphate pathway"/>
    <property type="evidence" value="ECO:0007669"/>
    <property type="project" value="UniProtKB-UniRule"/>
</dbReference>
<keyword evidence="4 8" id="KW-0408">Iron</keyword>
<dbReference type="InterPro" id="IPR011005">
    <property type="entry name" value="Dihydropteroate_synth-like_sf"/>
</dbReference>
<evidence type="ECO:0000259" key="9">
    <source>
        <dbReference type="Pfam" id="PF04551"/>
    </source>
</evidence>
<dbReference type="EC" id="1.17.7.3" evidence="8"/>
<organism evidence="11 12">
    <name type="scientific">Akkermansia glycaniphila</name>
    <dbReference type="NCBI Taxonomy" id="1679444"/>
    <lineage>
        <taxon>Bacteria</taxon>
        <taxon>Pseudomonadati</taxon>
        <taxon>Verrucomicrobiota</taxon>
        <taxon>Verrucomicrobiia</taxon>
        <taxon>Verrucomicrobiales</taxon>
        <taxon>Akkermansiaceae</taxon>
        <taxon>Akkermansia</taxon>
    </lineage>
</organism>
<keyword evidence="6 8" id="KW-0414">Isoprene biosynthesis</keyword>
<accession>A0A1C7P9H6</accession>
<feature type="domain" description="IspG C-terminal" evidence="10">
    <location>
        <begin position="489"/>
        <end position="577"/>
    </location>
</feature>
<dbReference type="FunFam" id="3.20.20.20:FF:000005">
    <property type="entry name" value="4-hydroxy-3-methylbut-2-en-1-yl diphosphate synthase (flavodoxin)"/>
    <property type="match status" value="1"/>
</dbReference>
<dbReference type="PANTHER" id="PTHR30454">
    <property type="entry name" value="4-HYDROXY-3-METHYLBUT-2-EN-1-YL DIPHOSPHATE SYNTHASE"/>
    <property type="match status" value="1"/>
</dbReference>
<dbReference type="GO" id="GO:0051539">
    <property type="term" value="F:4 iron, 4 sulfur cluster binding"/>
    <property type="evidence" value="ECO:0007669"/>
    <property type="project" value="UniProtKB-UniRule"/>
</dbReference>
<dbReference type="Gene3D" id="3.20.20.20">
    <property type="entry name" value="Dihydropteroate synthase-like"/>
    <property type="match status" value="2"/>
</dbReference>
<evidence type="ECO:0000256" key="8">
    <source>
        <dbReference type="HAMAP-Rule" id="MF_00159"/>
    </source>
</evidence>
<evidence type="ECO:0000256" key="3">
    <source>
        <dbReference type="ARBA" id="ARBA00023002"/>
    </source>
</evidence>
<evidence type="ECO:0000256" key="6">
    <source>
        <dbReference type="ARBA" id="ARBA00023229"/>
    </source>
</evidence>
<keyword evidence="3 8" id="KW-0560">Oxidoreductase</keyword>
<reference evidence="12" key="1">
    <citation type="submission" date="2016-09" db="EMBL/GenBank/DDBJ databases">
        <authorList>
            <person name="Koehorst J."/>
        </authorList>
    </citation>
    <scope>NUCLEOTIDE SEQUENCE [LARGE SCALE GENOMIC DNA]</scope>
</reference>